<gene>
    <name evidence="18" type="primary">tkt</name>
    <name evidence="18" type="ORF">DCC81_16855</name>
</gene>
<feature type="binding site" evidence="13">
    <location>
        <position position="267"/>
    </location>
    <ligand>
        <name>substrate</name>
    </ligand>
</feature>
<feature type="binding site" evidence="13">
    <location>
        <position position="476"/>
    </location>
    <ligand>
        <name>substrate</name>
    </ligand>
</feature>
<comment type="cofactor">
    <cofactor evidence="1">
        <name>Ca(2+)</name>
        <dbReference type="ChEBI" id="CHEBI:29108"/>
    </cofactor>
</comment>
<dbReference type="CDD" id="cd02012">
    <property type="entry name" value="TPP_TK"/>
    <property type="match status" value="1"/>
</dbReference>
<feature type="binding site" evidence="13">
    <location>
        <position position="364"/>
    </location>
    <ligand>
        <name>substrate</name>
    </ligand>
</feature>
<evidence type="ECO:0000313" key="19">
    <source>
        <dbReference type="Proteomes" id="UP000244450"/>
    </source>
</evidence>
<dbReference type="PROSITE" id="PS00801">
    <property type="entry name" value="TRANSKETOLASE_1"/>
    <property type="match status" value="1"/>
</dbReference>
<dbReference type="Gene3D" id="3.40.50.920">
    <property type="match status" value="1"/>
</dbReference>
<evidence type="ECO:0000256" key="8">
    <source>
        <dbReference type="ARBA" id="ARBA00022842"/>
    </source>
</evidence>
<feature type="binding site" evidence="15">
    <location>
        <position position="161"/>
    </location>
    <ligand>
        <name>Mg(2+)</name>
        <dbReference type="ChEBI" id="CHEBI:18420"/>
    </ligand>
</feature>
<accession>A0A2T7BI22</accession>
<feature type="binding site" evidence="14">
    <location>
        <position position="162"/>
    </location>
    <ligand>
        <name>thiamine diphosphate</name>
        <dbReference type="ChEBI" id="CHEBI:58937"/>
    </ligand>
</feature>
<dbReference type="PANTHER" id="PTHR43522">
    <property type="entry name" value="TRANSKETOLASE"/>
    <property type="match status" value="1"/>
</dbReference>
<feature type="binding site" evidence="14">
    <location>
        <position position="267"/>
    </location>
    <ligand>
        <name>thiamine diphosphate</name>
        <dbReference type="ChEBI" id="CHEBI:58937"/>
    </ligand>
</feature>
<dbReference type="SUPFAM" id="SSF52922">
    <property type="entry name" value="TK C-terminal domain-like"/>
    <property type="match status" value="1"/>
</dbReference>
<evidence type="ECO:0000256" key="13">
    <source>
        <dbReference type="PIRSR" id="PIRSR605478-2"/>
    </source>
</evidence>
<evidence type="ECO:0000313" key="18">
    <source>
        <dbReference type="EMBL" id="PUZ25918.1"/>
    </source>
</evidence>
<dbReference type="GO" id="GO:0009052">
    <property type="term" value="P:pentose-phosphate shunt, non-oxidative branch"/>
    <property type="evidence" value="ECO:0007669"/>
    <property type="project" value="UniProtKB-ARBA"/>
</dbReference>
<evidence type="ECO:0000256" key="11">
    <source>
        <dbReference type="NCBIfam" id="TIGR00232"/>
    </source>
</evidence>
<evidence type="ECO:0000256" key="1">
    <source>
        <dbReference type="ARBA" id="ARBA00001913"/>
    </source>
</evidence>
<dbReference type="InterPro" id="IPR029061">
    <property type="entry name" value="THDP-binding"/>
</dbReference>
<dbReference type="InterPro" id="IPR005475">
    <property type="entry name" value="Transketolase-like_Pyr-bd"/>
</dbReference>
<keyword evidence="19" id="KW-1185">Reference proteome</keyword>
<dbReference type="GO" id="GO:0005829">
    <property type="term" value="C:cytosol"/>
    <property type="evidence" value="ECO:0007669"/>
    <property type="project" value="TreeGrafter"/>
</dbReference>
<evidence type="ECO:0000256" key="16">
    <source>
        <dbReference type="PIRSR" id="PIRSR605478-5"/>
    </source>
</evidence>
<evidence type="ECO:0000256" key="15">
    <source>
        <dbReference type="PIRSR" id="PIRSR605478-4"/>
    </source>
</evidence>
<dbReference type="PANTHER" id="PTHR43522:SF2">
    <property type="entry name" value="TRANSKETOLASE 1-RELATED"/>
    <property type="match status" value="1"/>
</dbReference>
<evidence type="ECO:0000256" key="7">
    <source>
        <dbReference type="ARBA" id="ARBA00022723"/>
    </source>
</evidence>
<dbReference type="SMART" id="SM00861">
    <property type="entry name" value="Transket_pyr"/>
    <property type="match status" value="1"/>
</dbReference>
<dbReference type="FunFam" id="3.40.50.970:FF:000004">
    <property type="entry name" value="Transketolase"/>
    <property type="match status" value="1"/>
</dbReference>
<protein>
    <recommendedName>
        <fullName evidence="5 11">Transketolase</fullName>
        <ecNumber evidence="5 11">2.2.1.1</ecNumber>
    </recommendedName>
</protein>
<evidence type="ECO:0000259" key="17">
    <source>
        <dbReference type="SMART" id="SM00861"/>
    </source>
</evidence>
<dbReference type="OrthoDB" id="8732661at2"/>
<dbReference type="Pfam" id="PF00456">
    <property type="entry name" value="Transketolase_N"/>
    <property type="match status" value="1"/>
</dbReference>
<feature type="binding site" evidence="13">
    <location>
        <position position="480"/>
    </location>
    <ligand>
        <name>substrate</name>
    </ligand>
</feature>
<dbReference type="GO" id="GO:0046872">
    <property type="term" value="F:metal ion binding"/>
    <property type="evidence" value="ECO:0007669"/>
    <property type="project" value="UniProtKB-KW"/>
</dbReference>
<comment type="subunit">
    <text evidence="4">Homodimer.</text>
</comment>
<feature type="binding site" evidence="13">
    <location>
        <position position="468"/>
    </location>
    <ligand>
        <name>substrate</name>
    </ligand>
</feature>
<feature type="binding site" evidence="13">
    <location>
        <position position="31"/>
    </location>
    <ligand>
        <name>substrate</name>
    </ligand>
</feature>
<comment type="cofactor">
    <cofactor evidence="15">
        <name>Mg(2+)</name>
        <dbReference type="ChEBI" id="CHEBI:18420"/>
    </cofactor>
    <text evidence="15">Binds 1 Mg(2+) ion per subunit. Can also utilize other divalent metal cations, such as Ca(2+), Mn(2+) and Co(2+).</text>
</comment>
<feature type="binding site" evidence="13">
    <location>
        <position position="391"/>
    </location>
    <ligand>
        <name>substrate</name>
    </ligand>
</feature>
<dbReference type="FunFam" id="3.40.50.920:FF:000003">
    <property type="entry name" value="Transketolase"/>
    <property type="match status" value="1"/>
</dbReference>
<organism evidence="18 19">
    <name type="scientific">Chitinophaga parva</name>
    <dbReference type="NCBI Taxonomy" id="2169414"/>
    <lineage>
        <taxon>Bacteria</taxon>
        <taxon>Pseudomonadati</taxon>
        <taxon>Bacteroidota</taxon>
        <taxon>Chitinophagia</taxon>
        <taxon>Chitinophagales</taxon>
        <taxon>Chitinophagaceae</taxon>
        <taxon>Chitinophaga</taxon>
    </lineage>
</organism>
<dbReference type="InterPro" id="IPR005478">
    <property type="entry name" value="Transketolase_bac-like"/>
</dbReference>
<keyword evidence="8 15" id="KW-0460">Magnesium</keyword>
<dbReference type="InterPro" id="IPR055152">
    <property type="entry name" value="Transketolase-like_C_2"/>
</dbReference>
<feature type="binding site" evidence="13">
    <location>
        <position position="527"/>
    </location>
    <ligand>
        <name>substrate</name>
    </ligand>
</feature>
<evidence type="ECO:0000256" key="12">
    <source>
        <dbReference type="PIRSR" id="PIRSR605478-1"/>
    </source>
</evidence>
<dbReference type="Gene3D" id="3.40.50.970">
    <property type="match status" value="2"/>
</dbReference>
<reference evidence="18 19" key="1">
    <citation type="submission" date="2018-04" db="EMBL/GenBank/DDBJ databases">
        <title>Chitinophaga fuyangensis sp. nov., isolated from soil in a chemical factory.</title>
        <authorList>
            <person name="Chen K."/>
        </authorList>
    </citation>
    <scope>NUCLEOTIDE SEQUENCE [LARGE SCALE GENOMIC DNA]</scope>
    <source>
        <strain evidence="18 19">LY-1</strain>
    </source>
</reference>
<comment type="catalytic activity">
    <reaction evidence="10">
        <text>D-sedoheptulose 7-phosphate + D-glyceraldehyde 3-phosphate = aldehydo-D-ribose 5-phosphate + D-xylulose 5-phosphate</text>
        <dbReference type="Rhea" id="RHEA:10508"/>
        <dbReference type="ChEBI" id="CHEBI:57483"/>
        <dbReference type="ChEBI" id="CHEBI:57737"/>
        <dbReference type="ChEBI" id="CHEBI:58273"/>
        <dbReference type="ChEBI" id="CHEBI:59776"/>
        <dbReference type="EC" id="2.2.1.1"/>
    </reaction>
</comment>
<evidence type="ECO:0000256" key="9">
    <source>
        <dbReference type="ARBA" id="ARBA00023052"/>
    </source>
</evidence>
<dbReference type="Proteomes" id="UP000244450">
    <property type="component" value="Unassembled WGS sequence"/>
</dbReference>
<keyword evidence="6" id="KW-0808">Transferase</keyword>
<feature type="binding site" evidence="15">
    <location>
        <position position="191"/>
    </location>
    <ligand>
        <name>Mg(2+)</name>
        <dbReference type="ChEBI" id="CHEBI:18420"/>
    </ligand>
</feature>
<dbReference type="EMBL" id="QCYK01000002">
    <property type="protein sequence ID" value="PUZ25918.1"/>
    <property type="molecule type" value="Genomic_DNA"/>
</dbReference>
<dbReference type="InterPro" id="IPR009014">
    <property type="entry name" value="Transketo_C/PFOR_II"/>
</dbReference>
<dbReference type="EC" id="2.2.1.1" evidence="5 11"/>
<feature type="site" description="Important for catalytic activity" evidence="16">
    <location>
        <position position="31"/>
    </location>
</feature>
<evidence type="ECO:0000256" key="10">
    <source>
        <dbReference type="ARBA" id="ARBA00049473"/>
    </source>
</evidence>
<name>A0A2T7BI22_9BACT</name>
<dbReference type="RefSeq" id="WP_108687757.1">
    <property type="nucleotide sequence ID" value="NZ_QCYK01000002.1"/>
</dbReference>
<comment type="cofactor">
    <cofactor evidence="14">
        <name>thiamine diphosphate</name>
        <dbReference type="ChEBI" id="CHEBI:58937"/>
    </cofactor>
    <text evidence="14">Binds 1 thiamine pyrophosphate per subunit. During the reaction, the substrate forms a covalent intermediate with the cofactor.</text>
</comment>
<dbReference type="NCBIfam" id="TIGR00232">
    <property type="entry name" value="tktlase_bact"/>
    <property type="match status" value="1"/>
</dbReference>
<feature type="binding site" evidence="14">
    <location>
        <begin position="120"/>
        <end position="122"/>
    </location>
    <ligand>
        <name>thiamine diphosphate</name>
        <dbReference type="ChEBI" id="CHEBI:58937"/>
    </ligand>
</feature>
<evidence type="ECO:0000256" key="4">
    <source>
        <dbReference type="ARBA" id="ARBA00011738"/>
    </source>
</evidence>
<dbReference type="InterPro" id="IPR033247">
    <property type="entry name" value="Transketolase_fam"/>
</dbReference>
<feature type="binding site" evidence="14">
    <location>
        <position position="444"/>
    </location>
    <ligand>
        <name>thiamine diphosphate</name>
        <dbReference type="ChEBI" id="CHEBI:58937"/>
    </ligand>
</feature>
<proteinExistence type="inferred from homology"/>
<evidence type="ECO:0000256" key="14">
    <source>
        <dbReference type="PIRSR" id="PIRSR605478-3"/>
    </source>
</evidence>
<feature type="binding site" evidence="14">
    <location>
        <position position="191"/>
    </location>
    <ligand>
        <name>thiamine diphosphate</name>
        <dbReference type="ChEBI" id="CHEBI:58937"/>
    </ligand>
</feature>
<comment type="cofactor">
    <cofactor evidence="2">
        <name>Co(2+)</name>
        <dbReference type="ChEBI" id="CHEBI:48828"/>
    </cofactor>
</comment>
<evidence type="ECO:0000256" key="6">
    <source>
        <dbReference type="ARBA" id="ARBA00022679"/>
    </source>
</evidence>
<dbReference type="CDD" id="cd07033">
    <property type="entry name" value="TPP_PYR_DXS_TK_like"/>
    <property type="match status" value="1"/>
</dbReference>
<evidence type="ECO:0000256" key="3">
    <source>
        <dbReference type="ARBA" id="ARBA00007131"/>
    </source>
</evidence>
<feature type="binding site" evidence="15">
    <location>
        <position position="193"/>
    </location>
    <ligand>
        <name>Mg(2+)</name>
        <dbReference type="ChEBI" id="CHEBI:18420"/>
    </ligand>
</feature>
<comment type="similarity">
    <text evidence="3">Belongs to the transketolase family.</text>
</comment>
<sequence>MDTKTQEIVQAGINTVRVLAADAVQKANSGHPGTPMSLAPMGHVLWTSAMRYNAKSPHWPNRDRFILSAGHACMLQYAYLYLTGYEDITMDDIKQFRQLHSKTAGHPEYGLLAGIEVTTGPLGQGFAHGVGMAIGQQYLASRYNKPGYDIFDYRIYAICSDGDLMEGVSAEAASLAGHLKLGNIIYLYDDNHISIEGDTAIAFNEDVAKRFEAYGWHVQVLPDGNDIAAIQDALEKAKAETTRPSLIKVRTHIAYGSPNKVDTAGAHGAPLGADEVKLVKQGFGFDPEVSFYVADDVLQYYHEAGSRGAKDEAAWNELYAKWKAAFPDLAKEYETLAAGNLPDGWKDKLPTYKVADNPKGVATRKASGETLNAIADALPTLIGGSADLAPSTDTNLKKYPSFNFDNHGGRNFHFGIREHAMGAALNGMALTKGIIPFGATFLMFSEYMRPPIRLAAIMKIRPLFVYTHDSIGLGEDGTTHQPIEQLAALRVIPNITVIRPADANETAQAWRVALEHKDGPVVLVFTRQNLAVIDQDKYAKATNLEKGAYILADADKTPDVILMATGSEVDLIVKAQEKLKAEGIGARIVSFPSWELFEKQDAAYKESVFPKNVRKRLAVEAGASMGWHKWVTDEGDTITVDRFGESAPAEQIFAEFGFTVDNVVKKAKALLGK</sequence>
<feature type="domain" description="Transketolase-like pyrimidine-binding" evidence="17">
    <location>
        <begin position="361"/>
        <end position="532"/>
    </location>
</feature>
<dbReference type="FunFam" id="3.40.50.970:FF:000003">
    <property type="entry name" value="Transketolase"/>
    <property type="match status" value="1"/>
</dbReference>
<dbReference type="Pfam" id="PF22613">
    <property type="entry name" value="Transketolase_C_1"/>
    <property type="match status" value="1"/>
</dbReference>
<dbReference type="AlphaFoldDB" id="A0A2T7BI22"/>
<evidence type="ECO:0000256" key="5">
    <source>
        <dbReference type="ARBA" id="ARBA00013152"/>
    </source>
</evidence>
<dbReference type="SUPFAM" id="SSF52518">
    <property type="entry name" value="Thiamin diphosphate-binding fold (THDP-binding)"/>
    <property type="match status" value="2"/>
</dbReference>
<dbReference type="Pfam" id="PF02779">
    <property type="entry name" value="Transket_pyr"/>
    <property type="match status" value="1"/>
</dbReference>
<dbReference type="InterPro" id="IPR005474">
    <property type="entry name" value="Transketolase_N"/>
</dbReference>
<feature type="site" description="Important for catalytic activity" evidence="16">
    <location>
        <position position="267"/>
    </location>
</feature>
<comment type="caution">
    <text evidence="18">The sequence shown here is derived from an EMBL/GenBank/DDBJ whole genome shotgun (WGS) entry which is preliminary data.</text>
</comment>
<feature type="binding site" evidence="14">
    <location>
        <position position="71"/>
    </location>
    <ligand>
        <name>thiamine diphosphate</name>
        <dbReference type="ChEBI" id="CHEBI:58937"/>
    </ligand>
</feature>
<keyword evidence="7 15" id="KW-0479">Metal-binding</keyword>
<dbReference type="InterPro" id="IPR049557">
    <property type="entry name" value="Transketolase_CS"/>
</dbReference>
<keyword evidence="9 14" id="KW-0786">Thiamine pyrophosphate</keyword>
<feature type="active site" description="Proton donor" evidence="12">
    <location>
        <position position="418"/>
    </location>
</feature>
<evidence type="ECO:0000256" key="2">
    <source>
        <dbReference type="ARBA" id="ARBA00001941"/>
    </source>
</evidence>
<dbReference type="GO" id="GO:0004802">
    <property type="term" value="F:transketolase activity"/>
    <property type="evidence" value="ECO:0007669"/>
    <property type="project" value="UniProtKB-UniRule"/>
</dbReference>